<sequence>MSVLIFICILGLTQSNQMIKTSIQNDFLDLFYADISDYQLENSNKLNLFTLKIANNSFAYGDLVELLGNKLYHFALSRTEVESLKQKDELNTLIKKSKDKLREYVEKERADPKASNGEGGELGELLLYCLLECHLNAPKILSKLEVKTSNQMYVHGADGVHLLKISDKDYQLVFGESKLHANLTQGIYQAFSSIASLLEDRKNKLNFELDLVNSQLVKEVFDDSAYQTLKKILLPSAKEDTTYMDHSFGIFLGFDLEITKDELQKSNSDFRIHIRDKIKAELEGSIASINYQIKKAEFVGYSFYVYVIPFSSLADTRIDIINQLTK</sequence>
<gene>
    <name evidence="2" type="ORF">SAMN05421820_101517</name>
</gene>
<dbReference type="Proteomes" id="UP000183200">
    <property type="component" value="Unassembled WGS sequence"/>
</dbReference>
<dbReference type="Pfam" id="PF08878">
    <property type="entry name" value="HamA"/>
    <property type="match status" value="1"/>
</dbReference>
<feature type="domain" description="Anti-bacteriophage protein A/HamA C-terminal" evidence="1">
    <location>
        <begin position="26"/>
        <end position="323"/>
    </location>
</feature>
<dbReference type="InterPro" id="IPR014976">
    <property type="entry name" value="AbpA_HamA_C"/>
</dbReference>
<dbReference type="AlphaFoldDB" id="A0A1G9KB10"/>
<organism evidence="2 3">
    <name type="scientific">Pedobacter steynii</name>
    <dbReference type="NCBI Taxonomy" id="430522"/>
    <lineage>
        <taxon>Bacteria</taxon>
        <taxon>Pseudomonadati</taxon>
        <taxon>Bacteroidota</taxon>
        <taxon>Sphingobacteriia</taxon>
        <taxon>Sphingobacteriales</taxon>
        <taxon>Sphingobacteriaceae</taxon>
        <taxon>Pedobacter</taxon>
    </lineage>
</organism>
<keyword evidence="3" id="KW-1185">Reference proteome</keyword>
<reference evidence="3" key="1">
    <citation type="submission" date="2016-10" db="EMBL/GenBank/DDBJ databases">
        <authorList>
            <person name="Varghese N."/>
            <person name="Submissions S."/>
        </authorList>
    </citation>
    <scope>NUCLEOTIDE SEQUENCE [LARGE SCALE GENOMIC DNA]</scope>
    <source>
        <strain evidence="3">DSM 19110</strain>
    </source>
</reference>
<protein>
    <recommendedName>
        <fullName evidence="1">Anti-bacteriophage protein A/HamA C-terminal domain-containing protein</fullName>
    </recommendedName>
</protein>
<evidence type="ECO:0000313" key="3">
    <source>
        <dbReference type="Proteomes" id="UP000183200"/>
    </source>
</evidence>
<accession>A0A1G9KB10</accession>
<proteinExistence type="predicted"/>
<dbReference type="EMBL" id="FNGY01000001">
    <property type="protein sequence ID" value="SDL46614.1"/>
    <property type="molecule type" value="Genomic_DNA"/>
</dbReference>
<evidence type="ECO:0000313" key="2">
    <source>
        <dbReference type="EMBL" id="SDL46614.1"/>
    </source>
</evidence>
<name>A0A1G9KB10_9SPHI</name>
<evidence type="ECO:0000259" key="1">
    <source>
        <dbReference type="Pfam" id="PF08878"/>
    </source>
</evidence>